<evidence type="ECO:0000256" key="8">
    <source>
        <dbReference type="ARBA" id="ARBA00022840"/>
    </source>
</evidence>
<dbReference type="Pfam" id="PF00294">
    <property type="entry name" value="PfkB"/>
    <property type="match status" value="1"/>
</dbReference>
<feature type="binding site" evidence="12">
    <location>
        <position position="313"/>
    </location>
    <ligand>
        <name>K(+)</name>
        <dbReference type="ChEBI" id="CHEBI:29103"/>
    </ligand>
</feature>
<comment type="caution">
    <text evidence="14">The sequence shown here is derived from an EMBL/GenBank/DDBJ whole genome shotgun (WGS) entry which is preliminary data.</text>
</comment>
<dbReference type="PROSITE" id="PS00584">
    <property type="entry name" value="PFKB_KINASES_2"/>
    <property type="match status" value="1"/>
</dbReference>
<comment type="subcellular location">
    <subcellularLocation>
        <location evidence="12">Cytoplasm</location>
    </subcellularLocation>
</comment>
<dbReference type="SUPFAM" id="SSF53613">
    <property type="entry name" value="Ribokinase-like"/>
    <property type="match status" value="1"/>
</dbReference>
<dbReference type="Proteomes" id="UP000051735">
    <property type="component" value="Unassembled WGS sequence"/>
</dbReference>
<feature type="binding site" evidence="12">
    <location>
        <position position="309"/>
    </location>
    <ligand>
        <name>K(+)</name>
        <dbReference type="ChEBI" id="CHEBI:29103"/>
    </ligand>
</feature>
<evidence type="ECO:0000313" key="15">
    <source>
        <dbReference type="Proteomes" id="UP000051735"/>
    </source>
</evidence>
<evidence type="ECO:0000256" key="10">
    <source>
        <dbReference type="ARBA" id="ARBA00022958"/>
    </source>
</evidence>
<comment type="similarity">
    <text evidence="12">Belongs to the carbohydrate kinase PfkB family. Ribokinase subfamily.</text>
</comment>
<dbReference type="InterPro" id="IPR002173">
    <property type="entry name" value="Carboh/pur_kinase_PfkB_CS"/>
</dbReference>
<comment type="pathway">
    <text evidence="12">Carbohydrate metabolism; D-ribose degradation; D-ribose 5-phosphate from beta-D-ribopyranose: step 2/2.</text>
</comment>
<feature type="binding site" evidence="12">
    <location>
        <position position="267"/>
    </location>
    <ligand>
        <name>K(+)</name>
        <dbReference type="ChEBI" id="CHEBI:29103"/>
    </ligand>
</feature>
<comment type="subunit">
    <text evidence="12">Homodimer.</text>
</comment>
<feature type="binding site" evidence="12">
    <location>
        <position position="273"/>
    </location>
    <ligand>
        <name>substrate</name>
    </ligand>
</feature>
<feature type="binding site" evidence="12">
    <location>
        <position position="304"/>
    </location>
    <ligand>
        <name>K(+)</name>
        <dbReference type="ChEBI" id="CHEBI:29103"/>
    </ligand>
</feature>
<sequence length="328" mass="35035">MILERRKTKSKSYFSREGNNNMNKISVLGSINLDSTLHINHIPLPGETIHVTKKTAAAGGKGANQAVAAQRSGAEVSFIGTVGRDYGGKFMLTTMKNEGINLTQVLIKENIDTGTATIMLDEKGQNSILVDAGANAEVTPNQIDNAEETIKNSDYIIAQFETPIDATIEAFKIAKKNGVVTILNPAPATKVSDALLAVTDIIAPNETESALITGIEVNNEENMLKTAEYFKQKGVNTTLITLGERGVFYANGTHHALVPAHKVKAVDTTGAGDTFIGGLTAILKKDLSNIEKAISYGQKASSITVQTLGAMPSIPTKDKVEEVYGKEF</sequence>
<feature type="binding site" evidence="12">
    <location>
        <position position="307"/>
    </location>
    <ligand>
        <name>K(+)</name>
        <dbReference type="ChEBI" id="CHEBI:29103"/>
    </ligand>
</feature>
<dbReference type="InterPro" id="IPR011611">
    <property type="entry name" value="PfkB_dom"/>
</dbReference>
<dbReference type="PANTHER" id="PTHR10584">
    <property type="entry name" value="SUGAR KINASE"/>
    <property type="match status" value="1"/>
</dbReference>
<keyword evidence="12" id="KW-0963">Cytoplasm</keyword>
<keyword evidence="5 12" id="KW-0479">Metal-binding</keyword>
<dbReference type="InterPro" id="IPR029056">
    <property type="entry name" value="Ribokinase-like"/>
</dbReference>
<reference evidence="14 15" key="1">
    <citation type="journal article" date="2015" name="Genome Announc.">
        <title>Expanding the biotechnology potential of lactobacilli through comparative genomics of 213 strains and associated genera.</title>
        <authorList>
            <person name="Sun Z."/>
            <person name="Harris H.M."/>
            <person name="McCann A."/>
            <person name="Guo C."/>
            <person name="Argimon S."/>
            <person name="Zhang W."/>
            <person name="Yang X."/>
            <person name="Jeffery I.B."/>
            <person name="Cooney J.C."/>
            <person name="Kagawa T.F."/>
            <person name="Liu W."/>
            <person name="Song Y."/>
            <person name="Salvetti E."/>
            <person name="Wrobel A."/>
            <person name="Rasinkangas P."/>
            <person name="Parkhill J."/>
            <person name="Rea M.C."/>
            <person name="O'Sullivan O."/>
            <person name="Ritari J."/>
            <person name="Douillard F.P."/>
            <person name="Paul Ross R."/>
            <person name="Yang R."/>
            <person name="Briner A.E."/>
            <person name="Felis G.E."/>
            <person name="de Vos W.M."/>
            <person name="Barrangou R."/>
            <person name="Klaenhammer T.R."/>
            <person name="Caufield P.W."/>
            <person name="Cui Y."/>
            <person name="Zhang H."/>
            <person name="O'Toole P.W."/>
        </authorList>
    </citation>
    <scope>NUCLEOTIDE SEQUENCE [LARGE SCALE GENOMIC DNA]</scope>
    <source>
        <strain evidence="14 15">DSM 6629</strain>
    </source>
</reference>
<dbReference type="InterPro" id="IPR011877">
    <property type="entry name" value="Ribokinase"/>
</dbReference>
<comment type="caution">
    <text evidence="12">Lacks conserved residue(s) required for the propagation of feature annotation.</text>
</comment>
<feature type="binding site" evidence="12">
    <location>
        <begin position="32"/>
        <end position="34"/>
    </location>
    <ligand>
        <name>substrate</name>
    </ligand>
</feature>
<evidence type="ECO:0000256" key="3">
    <source>
        <dbReference type="ARBA" id="ARBA00016943"/>
    </source>
</evidence>
<dbReference type="EMBL" id="AZGN01000019">
    <property type="protein sequence ID" value="KRM33809.1"/>
    <property type="molecule type" value="Genomic_DNA"/>
</dbReference>
<evidence type="ECO:0000259" key="13">
    <source>
        <dbReference type="Pfam" id="PF00294"/>
    </source>
</evidence>
<keyword evidence="10 12" id="KW-0630">Potassium</keyword>
<evidence type="ECO:0000256" key="7">
    <source>
        <dbReference type="ARBA" id="ARBA00022777"/>
    </source>
</evidence>
<comment type="activity regulation">
    <text evidence="12">Activated by a monovalent cation that binds near, but not in, the active site. The most likely occupant of the site in vivo is potassium. Ion binding induces a conformational change that may alter substrate affinity.</text>
</comment>
<feature type="binding site" evidence="12">
    <location>
        <position position="161"/>
    </location>
    <ligand>
        <name>substrate</name>
    </ligand>
</feature>
<keyword evidence="11 12" id="KW-0119">Carbohydrate metabolism</keyword>
<keyword evidence="15" id="KW-1185">Reference proteome</keyword>
<comment type="function">
    <text evidence="12">Catalyzes the phosphorylation of ribose at O-5 in a reaction requiring ATP and magnesium. The resulting D-ribose-5-phosphate can then be used either for sythesis of nucleotides, histidine, and tryptophan, or as a component of the pentose phosphate pathway.</text>
</comment>
<keyword evidence="7 12" id="KW-0418">Kinase</keyword>
<comment type="cofactor">
    <cofactor evidence="12">
        <name>Mg(2+)</name>
        <dbReference type="ChEBI" id="CHEBI:18420"/>
    </cofactor>
    <text evidence="12">Requires a divalent cation, most likely magnesium in vivo, as an electrophilic catalyst to aid phosphoryl group transfer. It is the chelate of the metal and the nucleotide that is the actual substrate.</text>
</comment>
<comment type="catalytic activity">
    <reaction evidence="12">
        <text>D-ribose + ATP = D-ribose 5-phosphate + ADP + H(+)</text>
        <dbReference type="Rhea" id="RHEA:13697"/>
        <dbReference type="ChEBI" id="CHEBI:15378"/>
        <dbReference type="ChEBI" id="CHEBI:30616"/>
        <dbReference type="ChEBI" id="CHEBI:47013"/>
        <dbReference type="ChEBI" id="CHEBI:78346"/>
        <dbReference type="ChEBI" id="CHEBI:456216"/>
        <dbReference type="EC" id="2.7.1.15"/>
    </reaction>
</comment>
<evidence type="ECO:0000256" key="2">
    <source>
        <dbReference type="ARBA" id="ARBA00012035"/>
    </source>
</evidence>
<protein>
    <recommendedName>
        <fullName evidence="3 12">Ribokinase</fullName>
        <shortName evidence="12">RK</shortName>
        <ecNumber evidence="2 12">2.7.1.15</ecNumber>
    </recommendedName>
</protein>
<keyword evidence="6 12" id="KW-0547">Nucleotide-binding</keyword>
<evidence type="ECO:0000256" key="11">
    <source>
        <dbReference type="ARBA" id="ARBA00023277"/>
    </source>
</evidence>
<proteinExistence type="inferred from homology"/>
<dbReference type="PANTHER" id="PTHR10584:SF166">
    <property type="entry name" value="RIBOKINASE"/>
    <property type="match status" value="1"/>
</dbReference>
<evidence type="ECO:0000256" key="12">
    <source>
        <dbReference type="HAMAP-Rule" id="MF_01987"/>
    </source>
</evidence>
<evidence type="ECO:0000256" key="9">
    <source>
        <dbReference type="ARBA" id="ARBA00022842"/>
    </source>
</evidence>
<evidence type="ECO:0000256" key="6">
    <source>
        <dbReference type="ARBA" id="ARBA00022741"/>
    </source>
</evidence>
<keyword evidence="9 12" id="KW-0460">Magnesium</keyword>
<feature type="binding site" evidence="12">
    <location>
        <begin position="60"/>
        <end position="64"/>
    </location>
    <ligand>
        <name>substrate</name>
    </ligand>
</feature>
<feature type="binding site" evidence="12">
    <location>
        <begin position="272"/>
        <end position="273"/>
    </location>
    <ligand>
        <name>ATP</name>
        <dbReference type="ChEBI" id="CHEBI:30616"/>
    </ligand>
</feature>
<feature type="binding site" evidence="12">
    <location>
        <begin position="241"/>
        <end position="246"/>
    </location>
    <ligand>
        <name>ATP</name>
        <dbReference type="ChEBI" id="CHEBI:30616"/>
    </ligand>
</feature>
<evidence type="ECO:0000313" key="14">
    <source>
        <dbReference type="EMBL" id="KRM33809.1"/>
    </source>
</evidence>
<keyword evidence="4 12" id="KW-0808">Transferase</keyword>
<dbReference type="HAMAP" id="MF_01987">
    <property type="entry name" value="Ribokinase"/>
    <property type="match status" value="1"/>
</dbReference>
<feature type="domain" description="Carbohydrate kinase PfkB" evidence="13">
    <location>
        <begin position="22"/>
        <end position="316"/>
    </location>
</feature>
<evidence type="ECO:0000256" key="5">
    <source>
        <dbReference type="ARBA" id="ARBA00022723"/>
    </source>
</evidence>
<dbReference type="Gene3D" id="3.40.1190.20">
    <property type="match status" value="1"/>
</dbReference>
<feature type="active site" description="Proton acceptor" evidence="12">
    <location>
        <position position="273"/>
    </location>
</feature>
<feature type="binding site" evidence="12">
    <location>
        <position position="205"/>
    </location>
    <ligand>
        <name>ATP</name>
        <dbReference type="ChEBI" id="CHEBI:30616"/>
    </ligand>
</feature>
<gene>
    <name evidence="12" type="primary">rbsK</name>
    <name evidence="14" type="ORF">FC44_GL000945</name>
</gene>
<dbReference type="PRINTS" id="PR00990">
    <property type="entry name" value="RIBOKINASE"/>
</dbReference>
<dbReference type="InterPro" id="IPR002139">
    <property type="entry name" value="Ribo/fructo_kinase"/>
</dbReference>
<organism evidence="14 15">
    <name type="scientific">Lactobacillus intestinalis DSM 6629</name>
    <dbReference type="NCBI Taxonomy" id="1423761"/>
    <lineage>
        <taxon>Bacteria</taxon>
        <taxon>Bacillati</taxon>
        <taxon>Bacillota</taxon>
        <taxon>Bacilli</taxon>
        <taxon>Lactobacillales</taxon>
        <taxon>Lactobacillaceae</taxon>
        <taxon>Lactobacillus</taxon>
    </lineage>
</organism>
<dbReference type="CDD" id="cd01174">
    <property type="entry name" value="ribokinase"/>
    <property type="match status" value="1"/>
</dbReference>
<comment type="similarity">
    <text evidence="1">Belongs to the carbohydrate kinase pfkB family.</text>
</comment>
<evidence type="ECO:0000256" key="1">
    <source>
        <dbReference type="ARBA" id="ARBA00005380"/>
    </source>
</evidence>
<name>A0ABR5PSD4_9LACO</name>
<keyword evidence="8 12" id="KW-0067">ATP-binding</keyword>
<dbReference type="EC" id="2.7.1.15" evidence="2 12"/>
<accession>A0ABR5PSD4</accession>
<feature type="binding site" evidence="12">
    <location>
        <position position="269"/>
    </location>
    <ligand>
        <name>K(+)</name>
        <dbReference type="ChEBI" id="CHEBI:29103"/>
    </ligand>
</feature>
<evidence type="ECO:0000256" key="4">
    <source>
        <dbReference type="ARBA" id="ARBA00022679"/>
    </source>
</evidence>
<dbReference type="NCBIfam" id="TIGR02152">
    <property type="entry name" value="D_ribokin_bact"/>
    <property type="match status" value="1"/>
</dbReference>